<sequence>MAPKRRTTRLNPETTPAATAATTTTVTNAQLQAMIDQGVTTVLAAHDANTNGVDNHNLGTGARRNERATQNQSKFSTCTLLGNALMWWNSHVRTVGNDIAYAMTWTELKKKMTDKYCPRIEIKKLEVELMFPEESNKIEKYVGGLPDMIHEKNKRTQDNNQQPQQQYQNKRQNTDRAYVAGTVRKKQYGGSKPLCSKCNYHHDGLCAPKCHKCNKGHFKRECLKLKNNNNRGNQVGGGNALAKVYAVGHVGTNPDFNVVTGTFLLNNRYASVLFDTGADRSFVSTAFSSQIDITPTALDHYYDVELADGRIIRLNTILRGCTLNILNHPFNIDLMPVELGSFDAIIGMDWLVKYQAIIVCAEKIVRIPWGNETLIVHGDGSNQGHEARLHIISYTNTQEYMLKECPVFLANVNTKETEDKSEKKRLEDIPIVRDFPDLFPKDFLGLPPTRQVEFQIDLIPGAARVARAPYRLAPSEMKELSEQLKELSDKGFIRPSSSPWGAPVLFVKKKDGSFRMCIDYRELNKLTVKNRYPLPRIDDLFDQLQGSSVYSKIDLRSGYHQLRVREEDIPKTAFRTRYGHYEFQVMPFGLTNAPAVFMDLMNRNKKEHEEHLKAVMELLKKEKLYAKFSKCEFWIPKVQFLGHVIDSQVIHVDPAKIKSIKDWESPNTPTEIRQFLGLAGNRFPVLKQKLCSTPILALPGGSEDFVVYCNASHKGLGVVLMQREKIISYASCQLKIHEKNYTTHNLELGSCCWLELLSDHDSEIRYHPRKANVLADALSKKEQSKPLRVRALVMTIGLDLPKQILNAQTEARKPENIKNEDVGGMLVENSKDPEKFRTEKLEPRADGTLCFNGRSWLPCYGDLRTVIMHESHKSKYSIHPGSDKMYQDMKKLYWWPNMKANIATYVSKCLTCAKVKAEHQRPSGLLVQPDIPQWKWDNITMDFVTKLPKSSQGYDTIWVIVDRLTKSAIFVPMRETDPLEKLARMYLKEVVTRHGIPAEVGQVQLTGPELVQEPTEKIIQIKQRMQAAHDRQKSYVNLKRKRGSFKYVGPFKVLERVGDVAYKFELPEELSRVHNTFHVSNLKKCHADEPLAVLLDGLYFDDKLHFVEEPVEIMAVVRMAHHLTARIVRDGEAAKKGDSGKKRKVDQRKYQGSGQLDKRHIVAQNFGVAAQEPRAYVGPYPKCNICRFHHTRVTALSAPSACSQATLLGIALMEMRIKGGGHHVMSAEA</sequence>
<organism evidence="23 24">
    <name type="scientific">Tanacetum coccineum</name>
    <dbReference type="NCBI Taxonomy" id="301880"/>
    <lineage>
        <taxon>Eukaryota</taxon>
        <taxon>Viridiplantae</taxon>
        <taxon>Streptophyta</taxon>
        <taxon>Embryophyta</taxon>
        <taxon>Tracheophyta</taxon>
        <taxon>Spermatophyta</taxon>
        <taxon>Magnoliopsida</taxon>
        <taxon>eudicotyledons</taxon>
        <taxon>Gunneridae</taxon>
        <taxon>Pentapetalae</taxon>
        <taxon>asterids</taxon>
        <taxon>campanulids</taxon>
        <taxon>Asterales</taxon>
        <taxon>Asteraceae</taxon>
        <taxon>Asteroideae</taxon>
        <taxon>Anthemideae</taxon>
        <taxon>Anthemidinae</taxon>
        <taxon>Tanacetum</taxon>
    </lineage>
</organism>
<evidence type="ECO:0000256" key="14">
    <source>
        <dbReference type="ARBA" id="ARBA00023125"/>
    </source>
</evidence>
<keyword evidence="16" id="KW-0511">Multifunctional enzyme</keyword>
<feature type="region of interest" description="Disordered" evidence="17">
    <location>
        <begin position="1132"/>
        <end position="1152"/>
    </location>
</feature>
<keyword evidence="12 23" id="KW-0695">RNA-directed DNA polymerase</keyword>
<feature type="domain" description="Integrase zinc-binding" evidence="21">
    <location>
        <begin position="862"/>
        <end position="917"/>
    </location>
</feature>
<dbReference type="InterPro" id="IPR043128">
    <property type="entry name" value="Rev_trsase/Diguanyl_cyclase"/>
</dbReference>
<evidence type="ECO:0000256" key="10">
    <source>
        <dbReference type="ARBA" id="ARBA00022884"/>
    </source>
</evidence>
<evidence type="ECO:0000256" key="6">
    <source>
        <dbReference type="ARBA" id="ARBA00022750"/>
    </source>
</evidence>
<dbReference type="InterPro" id="IPR005162">
    <property type="entry name" value="Retrotrans_gag_dom"/>
</dbReference>
<dbReference type="PROSITE" id="PS00141">
    <property type="entry name" value="ASP_PROTEASE"/>
    <property type="match status" value="1"/>
</dbReference>
<keyword evidence="9" id="KW-0460">Magnesium</keyword>
<evidence type="ECO:0000256" key="9">
    <source>
        <dbReference type="ARBA" id="ARBA00022842"/>
    </source>
</evidence>
<evidence type="ECO:0000259" key="20">
    <source>
        <dbReference type="Pfam" id="PF17919"/>
    </source>
</evidence>
<gene>
    <name evidence="23" type="ORF">Tco_0973753</name>
</gene>
<dbReference type="Pfam" id="PF08284">
    <property type="entry name" value="RVP_2"/>
    <property type="match status" value="1"/>
</dbReference>
<feature type="domain" description="Reverse transcriptase" evidence="18">
    <location>
        <begin position="507"/>
        <end position="602"/>
    </location>
</feature>
<dbReference type="Gene3D" id="2.40.70.10">
    <property type="entry name" value="Acid Proteases"/>
    <property type="match status" value="1"/>
</dbReference>
<dbReference type="Gene3D" id="1.10.340.70">
    <property type="match status" value="1"/>
</dbReference>
<feature type="region of interest" description="Disordered" evidence="17">
    <location>
        <begin position="154"/>
        <end position="174"/>
    </location>
</feature>
<accession>A0ABQ5E9N2</accession>
<keyword evidence="6" id="KW-0064">Aspartyl protease</keyword>
<keyword evidence="7" id="KW-0255">Endonuclease</keyword>
<dbReference type="Gene3D" id="3.10.10.10">
    <property type="entry name" value="HIV Type 1 Reverse Transcriptase, subunit A, domain 1"/>
    <property type="match status" value="1"/>
</dbReference>
<dbReference type="EMBL" id="BQNB010016081">
    <property type="protein sequence ID" value="GJT47596.1"/>
    <property type="molecule type" value="Genomic_DNA"/>
</dbReference>
<dbReference type="InterPro" id="IPR056924">
    <property type="entry name" value="SH3_Tf2-1"/>
</dbReference>
<keyword evidence="2" id="KW-0808">Transferase</keyword>
<dbReference type="PANTHER" id="PTHR37984">
    <property type="entry name" value="PROTEIN CBG26694"/>
    <property type="match status" value="1"/>
</dbReference>
<keyword evidence="1" id="KW-0645">Protease</keyword>
<dbReference type="InterPro" id="IPR036397">
    <property type="entry name" value="RNaseH_sf"/>
</dbReference>
<dbReference type="GO" id="GO:0003964">
    <property type="term" value="F:RNA-directed DNA polymerase activity"/>
    <property type="evidence" value="ECO:0007669"/>
    <property type="project" value="UniProtKB-KW"/>
</dbReference>
<dbReference type="CDD" id="cd01647">
    <property type="entry name" value="RT_LTR"/>
    <property type="match status" value="1"/>
</dbReference>
<keyword evidence="13" id="KW-0239">DNA-directed DNA polymerase</keyword>
<protein>
    <submittedName>
        <fullName evidence="23">Reverse transcriptase domain-containing protein</fullName>
    </submittedName>
</protein>
<dbReference type="InterPro" id="IPR001969">
    <property type="entry name" value="Aspartic_peptidase_AS"/>
</dbReference>
<evidence type="ECO:0000256" key="4">
    <source>
        <dbReference type="ARBA" id="ARBA00022722"/>
    </source>
</evidence>
<feature type="domain" description="Tf2-1-like SH3-like" evidence="22">
    <location>
        <begin position="1032"/>
        <end position="1086"/>
    </location>
</feature>
<dbReference type="Gene3D" id="3.30.420.10">
    <property type="entry name" value="Ribonuclease H-like superfamily/Ribonuclease H"/>
    <property type="match status" value="1"/>
</dbReference>
<evidence type="ECO:0000259" key="19">
    <source>
        <dbReference type="Pfam" id="PF03732"/>
    </source>
</evidence>
<comment type="caution">
    <text evidence="23">The sequence shown here is derived from an EMBL/GenBank/DDBJ whole genome shotgun (WGS) entry which is preliminary data.</text>
</comment>
<evidence type="ECO:0000256" key="3">
    <source>
        <dbReference type="ARBA" id="ARBA00022695"/>
    </source>
</evidence>
<evidence type="ECO:0000256" key="2">
    <source>
        <dbReference type="ARBA" id="ARBA00022679"/>
    </source>
</evidence>
<dbReference type="Pfam" id="PF17921">
    <property type="entry name" value="Integrase_H2C2"/>
    <property type="match status" value="1"/>
</dbReference>
<evidence type="ECO:0000256" key="11">
    <source>
        <dbReference type="ARBA" id="ARBA00022908"/>
    </source>
</evidence>
<evidence type="ECO:0000256" key="15">
    <source>
        <dbReference type="ARBA" id="ARBA00023172"/>
    </source>
</evidence>
<keyword evidence="24" id="KW-1185">Reference proteome</keyword>
<reference evidence="23" key="1">
    <citation type="journal article" date="2022" name="Int. J. Mol. Sci.">
        <title>Draft Genome of Tanacetum Coccineum: Genomic Comparison of Closely Related Tanacetum-Family Plants.</title>
        <authorList>
            <person name="Yamashiro T."/>
            <person name="Shiraishi A."/>
            <person name="Nakayama K."/>
            <person name="Satake H."/>
        </authorList>
    </citation>
    <scope>NUCLEOTIDE SEQUENCE</scope>
</reference>
<dbReference type="Pfam" id="PF03732">
    <property type="entry name" value="Retrotrans_gag"/>
    <property type="match status" value="1"/>
</dbReference>
<feature type="compositionally biased region" description="Low complexity" evidence="17">
    <location>
        <begin position="158"/>
        <end position="171"/>
    </location>
</feature>
<evidence type="ECO:0000259" key="21">
    <source>
        <dbReference type="Pfam" id="PF17921"/>
    </source>
</evidence>
<keyword evidence="14" id="KW-0238">DNA-binding</keyword>
<evidence type="ECO:0000313" key="23">
    <source>
        <dbReference type="EMBL" id="GJT47596.1"/>
    </source>
</evidence>
<dbReference type="Pfam" id="PF17919">
    <property type="entry name" value="RT_RNaseH_2"/>
    <property type="match status" value="1"/>
</dbReference>
<keyword evidence="3" id="KW-0548">Nucleotidyltransferase</keyword>
<evidence type="ECO:0000313" key="24">
    <source>
        <dbReference type="Proteomes" id="UP001151760"/>
    </source>
</evidence>
<dbReference type="Pfam" id="PF00078">
    <property type="entry name" value="RVT_1"/>
    <property type="match status" value="1"/>
</dbReference>
<evidence type="ECO:0000256" key="7">
    <source>
        <dbReference type="ARBA" id="ARBA00022759"/>
    </source>
</evidence>
<feature type="domain" description="Retrotransposon gag" evidence="19">
    <location>
        <begin position="75"/>
        <end position="143"/>
    </location>
</feature>
<name>A0ABQ5E9N2_9ASTR</name>
<keyword evidence="10" id="KW-0694">RNA-binding</keyword>
<dbReference type="InterPro" id="IPR021109">
    <property type="entry name" value="Peptidase_aspartic_dom_sf"/>
</dbReference>
<evidence type="ECO:0000256" key="13">
    <source>
        <dbReference type="ARBA" id="ARBA00022932"/>
    </source>
</evidence>
<dbReference type="SUPFAM" id="SSF56672">
    <property type="entry name" value="DNA/RNA polymerases"/>
    <property type="match status" value="1"/>
</dbReference>
<keyword evidence="5" id="KW-0479">Metal-binding</keyword>
<dbReference type="SUPFAM" id="SSF50630">
    <property type="entry name" value="Acid proteases"/>
    <property type="match status" value="1"/>
</dbReference>
<dbReference type="Proteomes" id="UP001151760">
    <property type="component" value="Unassembled WGS sequence"/>
</dbReference>
<keyword evidence="8" id="KW-0378">Hydrolase</keyword>
<keyword evidence="15" id="KW-0233">DNA recombination</keyword>
<feature type="domain" description="Reverse transcriptase/retrotransposon-derived protein RNase H-like" evidence="20">
    <location>
        <begin position="682"/>
        <end position="753"/>
    </location>
</feature>
<dbReference type="SUPFAM" id="SSF53098">
    <property type="entry name" value="Ribonuclease H-like"/>
    <property type="match status" value="1"/>
</dbReference>
<dbReference type="Gene3D" id="3.30.70.270">
    <property type="match status" value="2"/>
</dbReference>
<evidence type="ECO:0000259" key="22">
    <source>
        <dbReference type="Pfam" id="PF24626"/>
    </source>
</evidence>
<dbReference type="InterPro" id="IPR043502">
    <property type="entry name" value="DNA/RNA_pol_sf"/>
</dbReference>
<dbReference type="CDD" id="cd00303">
    <property type="entry name" value="retropepsin_like"/>
    <property type="match status" value="1"/>
</dbReference>
<dbReference type="InterPro" id="IPR000477">
    <property type="entry name" value="RT_dom"/>
</dbReference>
<reference evidence="23" key="2">
    <citation type="submission" date="2022-01" db="EMBL/GenBank/DDBJ databases">
        <authorList>
            <person name="Yamashiro T."/>
            <person name="Shiraishi A."/>
            <person name="Satake H."/>
            <person name="Nakayama K."/>
        </authorList>
    </citation>
    <scope>NUCLEOTIDE SEQUENCE</scope>
</reference>
<evidence type="ECO:0000256" key="5">
    <source>
        <dbReference type="ARBA" id="ARBA00022723"/>
    </source>
</evidence>
<dbReference type="Pfam" id="PF24626">
    <property type="entry name" value="SH3_Tf2-1"/>
    <property type="match status" value="1"/>
</dbReference>
<evidence type="ECO:0000256" key="17">
    <source>
        <dbReference type="SAM" id="MobiDB-lite"/>
    </source>
</evidence>
<dbReference type="InterPro" id="IPR041577">
    <property type="entry name" value="RT_RNaseH_2"/>
</dbReference>
<dbReference type="InterPro" id="IPR050951">
    <property type="entry name" value="Retrovirus_Pol_polyprotein"/>
</dbReference>
<keyword evidence="11" id="KW-0229">DNA integration</keyword>
<dbReference type="PANTHER" id="PTHR37984:SF5">
    <property type="entry name" value="PROTEIN NYNRIN-LIKE"/>
    <property type="match status" value="1"/>
</dbReference>
<evidence type="ECO:0000256" key="16">
    <source>
        <dbReference type="ARBA" id="ARBA00023268"/>
    </source>
</evidence>
<dbReference type="InterPro" id="IPR012337">
    <property type="entry name" value="RNaseH-like_sf"/>
</dbReference>
<evidence type="ECO:0000256" key="1">
    <source>
        <dbReference type="ARBA" id="ARBA00022670"/>
    </source>
</evidence>
<evidence type="ECO:0000259" key="18">
    <source>
        <dbReference type="Pfam" id="PF00078"/>
    </source>
</evidence>
<proteinExistence type="predicted"/>
<evidence type="ECO:0000256" key="8">
    <source>
        <dbReference type="ARBA" id="ARBA00022801"/>
    </source>
</evidence>
<keyword evidence="4" id="KW-0540">Nuclease</keyword>
<dbReference type="InterPro" id="IPR041588">
    <property type="entry name" value="Integrase_H2C2"/>
</dbReference>
<evidence type="ECO:0000256" key="12">
    <source>
        <dbReference type="ARBA" id="ARBA00022918"/>
    </source>
</evidence>